<dbReference type="Pfam" id="PF02709">
    <property type="entry name" value="Glyco_transf_7C"/>
    <property type="match status" value="1"/>
</dbReference>
<evidence type="ECO:0000259" key="3">
    <source>
        <dbReference type="Pfam" id="PF00535"/>
    </source>
</evidence>
<keyword evidence="2" id="KW-0472">Membrane</keyword>
<keyword evidence="2" id="KW-1133">Transmembrane helix</keyword>
<name>A0A554JBU3_9BACT</name>
<dbReference type="InterPro" id="IPR029044">
    <property type="entry name" value="Nucleotide-diphossugar_trans"/>
</dbReference>
<dbReference type="InterPro" id="IPR027791">
    <property type="entry name" value="Galactosyl_T_C"/>
</dbReference>
<dbReference type="CDD" id="cd04186">
    <property type="entry name" value="GT_2_like_c"/>
    <property type="match status" value="1"/>
</dbReference>
<keyword evidence="1 5" id="KW-0808">Transferase</keyword>
<proteinExistence type="predicted"/>
<feature type="transmembrane region" description="Helical" evidence="2">
    <location>
        <begin position="263"/>
        <end position="281"/>
    </location>
</feature>
<dbReference type="EMBL" id="VMFF01000025">
    <property type="protein sequence ID" value="TSC65856.1"/>
    <property type="molecule type" value="Genomic_DNA"/>
</dbReference>
<dbReference type="Pfam" id="PF00535">
    <property type="entry name" value="Glycos_transf_2"/>
    <property type="match status" value="1"/>
</dbReference>
<protein>
    <submittedName>
        <fullName evidence="5">Family 2 glycosyl transferase</fullName>
    </submittedName>
</protein>
<dbReference type="Proteomes" id="UP000319613">
    <property type="component" value="Unassembled WGS sequence"/>
</dbReference>
<dbReference type="PANTHER" id="PTHR43179:SF7">
    <property type="entry name" value="RHAMNOSYLTRANSFERASE WBBL"/>
    <property type="match status" value="1"/>
</dbReference>
<dbReference type="GO" id="GO:0016740">
    <property type="term" value="F:transferase activity"/>
    <property type="evidence" value="ECO:0007669"/>
    <property type="project" value="UniProtKB-KW"/>
</dbReference>
<evidence type="ECO:0000313" key="6">
    <source>
        <dbReference type="Proteomes" id="UP000319613"/>
    </source>
</evidence>
<keyword evidence="2" id="KW-0812">Transmembrane</keyword>
<dbReference type="PANTHER" id="PTHR43179">
    <property type="entry name" value="RHAMNOSYLTRANSFERASE WBBL"/>
    <property type="match status" value="1"/>
</dbReference>
<dbReference type="AlphaFoldDB" id="A0A554JBU3"/>
<evidence type="ECO:0000256" key="1">
    <source>
        <dbReference type="ARBA" id="ARBA00022679"/>
    </source>
</evidence>
<feature type="domain" description="Glycosyltransferase 2-like" evidence="3">
    <location>
        <begin position="9"/>
        <end position="160"/>
    </location>
</feature>
<organism evidence="5 6">
    <name type="scientific">Candidatus Doudnabacteria bacterium Gr01-1014_77</name>
    <dbReference type="NCBI Taxonomy" id="2017133"/>
    <lineage>
        <taxon>Bacteria</taxon>
        <taxon>Candidatus Doudnaibacteriota</taxon>
    </lineage>
</organism>
<comment type="caution">
    <text evidence="5">The sequence shown here is derived from an EMBL/GenBank/DDBJ whole genome shotgun (WGS) entry which is preliminary data.</text>
</comment>
<evidence type="ECO:0000259" key="4">
    <source>
        <dbReference type="Pfam" id="PF02709"/>
    </source>
</evidence>
<dbReference type="Gene3D" id="3.90.550.10">
    <property type="entry name" value="Spore Coat Polysaccharide Biosynthesis Protein SpsA, Chain A"/>
    <property type="match status" value="1"/>
</dbReference>
<dbReference type="SUPFAM" id="SSF53448">
    <property type="entry name" value="Nucleotide-diphospho-sugar transferases"/>
    <property type="match status" value="1"/>
</dbReference>
<dbReference type="InterPro" id="IPR001173">
    <property type="entry name" value="Glyco_trans_2-like"/>
</dbReference>
<evidence type="ECO:0000313" key="5">
    <source>
        <dbReference type="EMBL" id="TSC65856.1"/>
    </source>
</evidence>
<gene>
    <name evidence="5" type="ORF">G01um101477_317</name>
</gene>
<reference evidence="5 6" key="1">
    <citation type="submission" date="2017-07" db="EMBL/GenBank/DDBJ databases">
        <title>Mechanisms for carbon and nitrogen cycling indicate functional differentiation within the Candidate Phyla Radiation.</title>
        <authorList>
            <person name="Danczak R.E."/>
            <person name="Johnston M.D."/>
            <person name="Kenah C."/>
            <person name="Slattery M."/>
            <person name="Wrighton K.C."/>
            <person name="Wilkins M.J."/>
        </authorList>
    </citation>
    <scope>NUCLEOTIDE SEQUENCE [LARGE SCALE GENOMIC DNA]</scope>
    <source>
        <strain evidence="5">Gr01-1014_77</strain>
    </source>
</reference>
<sequence length="296" mass="34766">MKEQKVDLSVIILSYRVMDLLRNSLHSVFNSVTGYSFEVIVIDNDSRDGTAEMVEKEFPQVKLIRNENNGFAKGNNIGLKEASGRFILFLNPDTEVDTNVFQECVSFLEEHREIGMLGCKLVKGDGTIDHASKRGFPNPWNALVYFLKLDKMFPKSKLFGGYDMTYMSDDQEGEVDSLVGAFMMTRKEVVEKVGGWDEDFFMYGEDIEYCYRVKEAGYKNYYFPKVTTIHYKGQSSRKIPVFTLYHFHRSMWIFYKKHYTQKYPFFMNWAVFIGIWARYWILRLRNAMIKEPYVSK</sequence>
<evidence type="ECO:0000256" key="2">
    <source>
        <dbReference type="SAM" id="Phobius"/>
    </source>
</evidence>
<accession>A0A554JBU3</accession>
<feature type="domain" description="Galactosyltransferase C-terminal" evidence="4">
    <location>
        <begin position="174"/>
        <end position="225"/>
    </location>
</feature>